<reference evidence="1 2" key="1">
    <citation type="submission" date="2023-08" db="EMBL/GenBank/DDBJ databases">
        <title>Helicovermis profunda gen. nov., sp. nov., a novel mesophilic, fermentative bacterium within the Bacillota from a deep-sea hydrothermal vent chimney.</title>
        <authorList>
            <person name="Miyazaki U."/>
            <person name="Mizutani D."/>
            <person name="Hashimoto Y."/>
            <person name="Tame A."/>
            <person name="Sawayama S."/>
            <person name="Miyazaki J."/>
            <person name="Takai K."/>
            <person name="Nakagawa S."/>
        </authorList>
    </citation>
    <scope>NUCLEOTIDE SEQUENCE [LARGE SCALE GENOMIC DNA]</scope>
    <source>
        <strain evidence="1 2">S502</strain>
    </source>
</reference>
<name>A0AAU9E4Y1_9FIRM</name>
<protein>
    <recommendedName>
        <fullName evidence="3">Transcriptional regulator</fullName>
    </recommendedName>
</protein>
<dbReference type="KEGG" id="hprf:HLPR_20620"/>
<evidence type="ECO:0008006" key="3">
    <source>
        <dbReference type="Google" id="ProtNLM"/>
    </source>
</evidence>
<dbReference type="EMBL" id="AP028654">
    <property type="protein sequence ID" value="BEP29731.1"/>
    <property type="molecule type" value="Genomic_DNA"/>
</dbReference>
<proteinExistence type="predicted"/>
<accession>A0AAU9E4Y1</accession>
<keyword evidence="2" id="KW-1185">Reference proteome</keyword>
<dbReference type="Proteomes" id="UP001321786">
    <property type="component" value="Chromosome"/>
</dbReference>
<gene>
    <name evidence="1" type="ORF">HLPR_20620</name>
</gene>
<dbReference type="AlphaFoldDB" id="A0AAU9E4Y1"/>
<evidence type="ECO:0000313" key="1">
    <source>
        <dbReference type="EMBL" id="BEP29731.1"/>
    </source>
</evidence>
<organism evidence="1 2">
    <name type="scientific">Helicovermis profundi</name>
    <dbReference type="NCBI Taxonomy" id="3065157"/>
    <lineage>
        <taxon>Bacteria</taxon>
        <taxon>Bacillati</taxon>
        <taxon>Bacillota</taxon>
        <taxon>Clostridia</taxon>
        <taxon>Helicovermis</taxon>
    </lineage>
</organism>
<sequence>MSFEIFLTLELFVCGVIHTNIKWIKEGFIEKPDVIEKILNDNIPECIKHT</sequence>
<evidence type="ECO:0000313" key="2">
    <source>
        <dbReference type="Proteomes" id="UP001321786"/>
    </source>
</evidence>